<dbReference type="Gene3D" id="1.25.40.20">
    <property type="entry name" value="Ankyrin repeat-containing domain"/>
    <property type="match status" value="1"/>
</dbReference>
<proteinExistence type="predicted"/>
<evidence type="ECO:0008006" key="3">
    <source>
        <dbReference type="Google" id="ProtNLM"/>
    </source>
</evidence>
<evidence type="ECO:0000313" key="2">
    <source>
        <dbReference type="Proteomes" id="UP000294003"/>
    </source>
</evidence>
<evidence type="ECO:0000313" key="1">
    <source>
        <dbReference type="EMBL" id="RYO95260.1"/>
    </source>
</evidence>
<organism evidence="1 2">
    <name type="scientific">Monosporascus cannonballus</name>
    <dbReference type="NCBI Taxonomy" id="155416"/>
    <lineage>
        <taxon>Eukaryota</taxon>
        <taxon>Fungi</taxon>
        <taxon>Dikarya</taxon>
        <taxon>Ascomycota</taxon>
        <taxon>Pezizomycotina</taxon>
        <taxon>Sordariomycetes</taxon>
        <taxon>Xylariomycetidae</taxon>
        <taxon>Xylariales</taxon>
        <taxon>Xylariales incertae sedis</taxon>
        <taxon>Monosporascus</taxon>
    </lineage>
</organism>
<accession>A0ABY0HKH1</accession>
<sequence length="200" mass="23553">MSAIIEKLNLTEEEQKEYDRDNPNSEAIARGCDVNELDDRISRPLRPLHAAIENPGSRIGKFHDRFESLDMVRFLLAHGADPRLRTGRADIPRYRWLTPMDEALYQARYSREAGYSDYRFWEEAREMMIEAAKKLTAKEEAERGLFGRMFAYLYSAMNKDWAMACVFCRLGIFGHKETTQSRSDCEYCKEEKKFSWNYLF</sequence>
<keyword evidence="2" id="KW-1185">Reference proteome</keyword>
<dbReference type="EMBL" id="QJNS01000003">
    <property type="protein sequence ID" value="RYO95260.1"/>
    <property type="molecule type" value="Genomic_DNA"/>
</dbReference>
<name>A0ABY0HKH1_9PEZI</name>
<dbReference type="Proteomes" id="UP000294003">
    <property type="component" value="Unassembled WGS sequence"/>
</dbReference>
<protein>
    <recommendedName>
        <fullName evidence="3">Ankyrin repeat protein</fullName>
    </recommendedName>
</protein>
<gene>
    <name evidence="1" type="ORF">DL762_000143</name>
</gene>
<reference evidence="1 2" key="1">
    <citation type="submission" date="2018-06" db="EMBL/GenBank/DDBJ databases">
        <title>Complete Genomes of Monosporascus.</title>
        <authorList>
            <person name="Robinson A.J."/>
            <person name="Natvig D.O."/>
        </authorList>
    </citation>
    <scope>NUCLEOTIDE SEQUENCE [LARGE SCALE GENOMIC DNA]</scope>
    <source>
        <strain evidence="1 2">CBS 609.92</strain>
    </source>
</reference>
<comment type="caution">
    <text evidence="1">The sequence shown here is derived from an EMBL/GenBank/DDBJ whole genome shotgun (WGS) entry which is preliminary data.</text>
</comment>
<dbReference type="InterPro" id="IPR036770">
    <property type="entry name" value="Ankyrin_rpt-contain_sf"/>
</dbReference>